<accession>A0A0G2HYU9</accession>
<dbReference type="AlphaFoldDB" id="A0A0G2HYU9"/>
<dbReference type="VEuPathDB" id="FungiDB:EMCG_02697"/>
<sequence length="168" mass="19574">MGSQVRKRAAPPSPQVRRSSRTQKTRHGSRVRSTRQHHLNYQVPLRLRSIHTRCGLWRTSRERLRDQLRLIATKCTATVADQPYIFRFHACRCRIFLTYPRSTRNAPKPRSQRNPEVPLSRRIRPSDTERLLPVHAPTTHHLTMDRSRVEPGPRKADKIAVTLAIIPD</sequence>
<feature type="compositionally biased region" description="Basic residues" evidence="1">
    <location>
        <begin position="18"/>
        <end position="38"/>
    </location>
</feature>
<comment type="caution">
    <text evidence="2">The sequence shown here is derived from an EMBL/GenBank/DDBJ whole genome shotgun (WGS) entry which is preliminary data.</text>
</comment>
<proteinExistence type="predicted"/>
<reference evidence="3" key="1">
    <citation type="journal article" date="2015" name="PLoS Genet.">
        <title>The dynamic genome and transcriptome of the human fungal pathogen Blastomyces and close relative Emmonsia.</title>
        <authorList>
            <person name="Munoz J.F."/>
            <person name="Gauthier G.M."/>
            <person name="Desjardins C.A."/>
            <person name="Gallo J.E."/>
            <person name="Holder J."/>
            <person name="Sullivan T.D."/>
            <person name="Marty A.J."/>
            <person name="Carmen J.C."/>
            <person name="Chen Z."/>
            <person name="Ding L."/>
            <person name="Gujja S."/>
            <person name="Magrini V."/>
            <person name="Misas E."/>
            <person name="Mitreva M."/>
            <person name="Priest M."/>
            <person name="Saif S."/>
            <person name="Whiston E.A."/>
            <person name="Young S."/>
            <person name="Zeng Q."/>
            <person name="Goldman W.E."/>
            <person name="Mardis E.R."/>
            <person name="Taylor J.W."/>
            <person name="McEwen J.G."/>
            <person name="Clay O.K."/>
            <person name="Klein B.S."/>
            <person name="Cuomo C.A."/>
        </authorList>
    </citation>
    <scope>NUCLEOTIDE SEQUENCE [LARGE SCALE GENOMIC DNA]</scope>
    <source>
        <strain evidence="3">UAMH 3008</strain>
    </source>
</reference>
<gene>
    <name evidence="2" type="ORF">EMCG_02697</name>
</gene>
<feature type="region of interest" description="Disordered" evidence="1">
    <location>
        <begin position="102"/>
        <end position="129"/>
    </location>
</feature>
<protein>
    <submittedName>
        <fullName evidence="2">Uncharacterized protein</fullName>
    </submittedName>
</protein>
<organism evidence="2 3">
    <name type="scientific">[Emmonsia] crescens</name>
    <dbReference type="NCBI Taxonomy" id="73230"/>
    <lineage>
        <taxon>Eukaryota</taxon>
        <taxon>Fungi</taxon>
        <taxon>Dikarya</taxon>
        <taxon>Ascomycota</taxon>
        <taxon>Pezizomycotina</taxon>
        <taxon>Eurotiomycetes</taxon>
        <taxon>Eurotiomycetidae</taxon>
        <taxon>Onygenales</taxon>
        <taxon>Ajellomycetaceae</taxon>
        <taxon>Emergomyces</taxon>
    </lineage>
</organism>
<evidence type="ECO:0000313" key="2">
    <source>
        <dbReference type="EMBL" id="KKZ62985.1"/>
    </source>
</evidence>
<feature type="region of interest" description="Disordered" evidence="1">
    <location>
        <begin position="1"/>
        <end position="39"/>
    </location>
</feature>
<dbReference type="EMBL" id="LCZI01001016">
    <property type="protein sequence ID" value="KKZ62985.1"/>
    <property type="molecule type" value="Genomic_DNA"/>
</dbReference>
<dbReference type="Proteomes" id="UP000034164">
    <property type="component" value="Unassembled WGS sequence"/>
</dbReference>
<evidence type="ECO:0000313" key="3">
    <source>
        <dbReference type="Proteomes" id="UP000034164"/>
    </source>
</evidence>
<evidence type="ECO:0000256" key="1">
    <source>
        <dbReference type="SAM" id="MobiDB-lite"/>
    </source>
</evidence>
<name>A0A0G2HYU9_9EURO</name>